<dbReference type="PANTHER" id="PTHR36836:SF1">
    <property type="entry name" value="COLANIC ACID BIOSYNTHESIS PROTEIN WCAK"/>
    <property type="match status" value="1"/>
</dbReference>
<dbReference type="EMBL" id="DYXY01000203">
    <property type="protein sequence ID" value="HJE15945.1"/>
    <property type="molecule type" value="Genomic_DNA"/>
</dbReference>
<dbReference type="InterPro" id="IPR007345">
    <property type="entry name" value="Polysacch_pyruvyl_Trfase"/>
</dbReference>
<dbReference type="PANTHER" id="PTHR36836">
    <property type="entry name" value="COLANIC ACID BIOSYNTHESIS PROTEIN WCAK"/>
    <property type="match status" value="1"/>
</dbReference>
<name>A0A921DVG9_9LACO</name>
<proteinExistence type="predicted"/>
<feature type="domain" description="Polysaccharide pyruvyl transferase" evidence="1">
    <location>
        <begin position="51"/>
        <end position="290"/>
    </location>
</feature>
<reference evidence="2" key="2">
    <citation type="submission" date="2021-09" db="EMBL/GenBank/DDBJ databases">
        <authorList>
            <person name="Gilroy R."/>
        </authorList>
    </citation>
    <scope>NUCLEOTIDE SEQUENCE</scope>
    <source>
        <strain evidence="2">CHK173-2119</strain>
    </source>
</reference>
<dbReference type="AlphaFoldDB" id="A0A921DVG9"/>
<dbReference type="Pfam" id="PF04230">
    <property type="entry name" value="PS_pyruv_trans"/>
    <property type="match status" value="1"/>
</dbReference>
<comment type="caution">
    <text evidence="2">The sequence shown here is derived from an EMBL/GenBank/DDBJ whole genome shotgun (WGS) entry which is preliminary data.</text>
</comment>
<sequence length="354" mass="40890">MRLLPFIAAEKEIQMKQLLLYRVSEVDQDFVKKHTSSKRKVVVALAADYGNLGDVAITMAQCELLEAFFPERELLVLPISETFTKLKSLQKVLRTDDLITLVGGGNSGDQYPDIEFARQLLIKQFPNQKIISFPQTVDYADQSKIKPDLKKYERHLQLALTVREQRSFDFYHRHFKRPVRLLPDVVLTLGEKFKAQTKQRNKILLCLRQDQERQVQLSDEAQEILSQKDQLVYQDTQVDVQHLPLNEGMSQVRQILQLFQQRQLIITDRLHGMIFACVTGTPCIALDNKNKKISGVYQAWLKGNAQIHVFETTPSALELATKVEQFYGQTYTPPRFKAYFEELLTPSQQLYQGS</sequence>
<keyword evidence="2" id="KW-0808">Transferase</keyword>
<accession>A0A921DVG9</accession>
<evidence type="ECO:0000313" key="3">
    <source>
        <dbReference type="Proteomes" id="UP000774947"/>
    </source>
</evidence>
<reference evidence="2" key="1">
    <citation type="journal article" date="2021" name="PeerJ">
        <title>Extensive microbial diversity within the chicken gut microbiome revealed by metagenomics and culture.</title>
        <authorList>
            <person name="Gilroy R."/>
            <person name="Ravi A."/>
            <person name="Getino M."/>
            <person name="Pursley I."/>
            <person name="Horton D.L."/>
            <person name="Alikhan N.F."/>
            <person name="Baker D."/>
            <person name="Gharbi K."/>
            <person name="Hall N."/>
            <person name="Watson M."/>
            <person name="Adriaenssens E.M."/>
            <person name="Foster-Nyarko E."/>
            <person name="Jarju S."/>
            <person name="Secka A."/>
            <person name="Antonio M."/>
            <person name="Oren A."/>
            <person name="Chaudhuri R.R."/>
            <person name="La Ragione R."/>
            <person name="Hildebrand F."/>
            <person name="Pallen M.J."/>
        </authorList>
    </citation>
    <scope>NUCLEOTIDE SEQUENCE</scope>
    <source>
        <strain evidence="2">CHK173-2119</strain>
    </source>
</reference>
<evidence type="ECO:0000259" key="1">
    <source>
        <dbReference type="Pfam" id="PF04230"/>
    </source>
</evidence>
<dbReference type="Proteomes" id="UP000774947">
    <property type="component" value="Unassembled WGS sequence"/>
</dbReference>
<organism evidence="2 3">
    <name type="scientific">Lapidilactobacillus dextrinicus</name>
    <dbReference type="NCBI Taxonomy" id="51664"/>
    <lineage>
        <taxon>Bacteria</taxon>
        <taxon>Bacillati</taxon>
        <taxon>Bacillota</taxon>
        <taxon>Bacilli</taxon>
        <taxon>Lactobacillales</taxon>
        <taxon>Lactobacillaceae</taxon>
        <taxon>Lapidilactobacillus</taxon>
    </lineage>
</organism>
<evidence type="ECO:0000313" key="2">
    <source>
        <dbReference type="EMBL" id="HJE15945.1"/>
    </source>
</evidence>
<protein>
    <submittedName>
        <fullName evidence="2">Polysaccharide pyruvyl transferase family protein</fullName>
    </submittedName>
</protein>
<dbReference type="GO" id="GO:0016740">
    <property type="term" value="F:transferase activity"/>
    <property type="evidence" value="ECO:0007669"/>
    <property type="project" value="UniProtKB-KW"/>
</dbReference>
<gene>
    <name evidence="2" type="ORF">K8W17_07695</name>
</gene>